<sequence length="498" mass="52426">MTEPCDLTALEARRLIGIRKLSPVELLDSTLKRIEEVNPAINAVVAIDERARGRAREAEEAVMRGDKLGLLHGLPIGIKDLEETEGLVTTFGSPIFRDNVPKADLSSVARIRAAGAVITAKTNTPEFGAGANTRNAVYGATGNPHDPTRSAAGSSGGSGAALAAGMFAICSGSDTGGSLRNPAAFNGIVGYRPSPGLVSTERKGLGWQNLSVLGPMANNTPDAALLLAAMAGDDPRDPLAYTLPGEAVRAKPERWTPLAPLDLSSLRLAATEDFGLALVEKTVREAFRARVAALEPLFAHIEEKTPDCRGANESFEILRALNFLVAHQEKVAKTPDLVGPNVRANVAEGLGYSAADVARAGALQTQLYHRWQAFFAAGTDLIIAPAITISPRPWTELFPREIDGQATRTYFHWLAMAYIVTLTGHPAISIPMGRDALGMPFGLQIVGPRGGDALVLRAAAAIEAACAGDALLSRPQADIGALRTALPIASMPGFLGFD</sequence>
<dbReference type="EMBL" id="JAGIZA010000004">
    <property type="protein sequence ID" value="MBP0492799.1"/>
    <property type="molecule type" value="Genomic_DNA"/>
</dbReference>
<dbReference type="InterPro" id="IPR000120">
    <property type="entry name" value="Amidase"/>
</dbReference>
<evidence type="ECO:0000313" key="3">
    <source>
        <dbReference type="Proteomes" id="UP000677537"/>
    </source>
</evidence>
<dbReference type="RefSeq" id="WP_209372622.1">
    <property type="nucleotide sequence ID" value="NZ_JAGIZA010000004.1"/>
</dbReference>
<proteinExistence type="predicted"/>
<dbReference type="Pfam" id="PF01425">
    <property type="entry name" value="Amidase"/>
    <property type="match status" value="1"/>
</dbReference>
<organism evidence="2 3">
    <name type="scientific">Roseomonas indoligenes</name>
    <dbReference type="NCBI Taxonomy" id="2820811"/>
    <lineage>
        <taxon>Bacteria</taxon>
        <taxon>Pseudomonadati</taxon>
        <taxon>Pseudomonadota</taxon>
        <taxon>Alphaproteobacteria</taxon>
        <taxon>Acetobacterales</taxon>
        <taxon>Roseomonadaceae</taxon>
        <taxon>Roseomonas</taxon>
    </lineage>
</organism>
<gene>
    <name evidence="2" type="ORF">J5Y10_08400</name>
</gene>
<dbReference type="PANTHER" id="PTHR11895">
    <property type="entry name" value="TRANSAMIDASE"/>
    <property type="match status" value="1"/>
</dbReference>
<name>A0A940MSV4_9PROT</name>
<dbReference type="InterPro" id="IPR036928">
    <property type="entry name" value="AS_sf"/>
</dbReference>
<comment type="caution">
    <text evidence="2">The sequence shown here is derived from an EMBL/GenBank/DDBJ whole genome shotgun (WGS) entry which is preliminary data.</text>
</comment>
<reference evidence="2" key="1">
    <citation type="submission" date="2021-03" db="EMBL/GenBank/DDBJ databases">
        <authorList>
            <person name="So Y."/>
        </authorList>
    </citation>
    <scope>NUCLEOTIDE SEQUENCE</scope>
    <source>
        <strain evidence="2">SG15</strain>
    </source>
</reference>
<dbReference type="PANTHER" id="PTHR11895:SF76">
    <property type="entry name" value="INDOLEACETAMIDE HYDROLASE"/>
    <property type="match status" value="1"/>
</dbReference>
<evidence type="ECO:0000259" key="1">
    <source>
        <dbReference type="Pfam" id="PF01425"/>
    </source>
</evidence>
<dbReference type="SUPFAM" id="SSF75304">
    <property type="entry name" value="Amidase signature (AS) enzymes"/>
    <property type="match status" value="1"/>
</dbReference>
<dbReference type="Proteomes" id="UP000677537">
    <property type="component" value="Unassembled WGS sequence"/>
</dbReference>
<evidence type="ECO:0000313" key="2">
    <source>
        <dbReference type="EMBL" id="MBP0492799.1"/>
    </source>
</evidence>
<dbReference type="Gene3D" id="3.90.1300.10">
    <property type="entry name" value="Amidase signature (AS) domain"/>
    <property type="match status" value="1"/>
</dbReference>
<feature type="domain" description="Amidase" evidence="1">
    <location>
        <begin position="25"/>
        <end position="456"/>
    </location>
</feature>
<dbReference type="AlphaFoldDB" id="A0A940MSV4"/>
<dbReference type="InterPro" id="IPR023631">
    <property type="entry name" value="Amidase_dom"/>
</dbReference>
<accession>A0A940MSV4</accession>
<keyword evidence="3" id="KW-1185">Reference proteome</keyword>
<dbReference type="GO" id="GO:0003824">
    <property type="term" value="F:catalytic activity"/>
    <property type="evidence" value="ECO:0007669"/>
    <property type="project" value="InterPro"/>
</dbReference>
<protein>
    <submittedName>
        <fullName evidence="2">Amidase</fullName>
    </submittedName>
</protein>